<sequence length="415" mass="46222">MLEFGLDTIKIIMVDSLLGLTVSRSIPQQVIIGLLTGQYKIYGGVIRWATGTKNAGQIVRHLLPITGQSVGLPILSPVSNILGAVNTYQLHKLSGQVNNLNSGVQQLFQIANGTMALSGLNLVVSSVGFTVLNEKLKVLEGQLNEIQKDVKAIRALLELEERSRLGSALKDLLSISEIKNIDHRHTMLFNAKNIFGPVSLKYKELLASADTIELAIAFEEYFCLTSLAHARCFAELGMLDMAMKDIAETNIFWKEQSRRIAKDLILGENPERLLFSDFARELPISNLVEWCDFVYAEEKGYAWIDELRSKTRPWYDEDGVTDVGKGAMKVTSSLFNFARQKAGETLEKEVDRQKLKVLPFLQKLVARNNTIEGYVDQYKLLESSHTTPTEFEGQLAAIGKTEAVNGYLILEPVAK</sequence>
<dbReference type="RefSeq" id="WP_169363499.1">
    <property type="nucleotide sequence ID" value="NZ_JAAVJL010000001.1"/>
</dbReference>
<comment type="caution">
    <text evidence="2">The sequence shown here is derived from an EMBL/GenBank/DDBJ whole genome shotgun (WGS) entry which is preliminary data.</text>
</comment>
<reference evidence="2 3" key="1">
    <citation type="submission" date="2020-03" db="EMBL/GenBank/DDBJ databases">
        <title>Draft Genome Sequence of 2-Methylisoborneol Producing Pseudanabaena yagii Strain GIHE-NHR1 Isolated from North Han River in South Korea.</title>
        <authorList>
            <person name="Jeong J."/>
        </authorList>
    </citation>
    <scope>NUCLEOTIDE SEQUENCE [LARGE SCALE GENOMIC DNA]</scope>
    <source>
        <strain evidence="2 3">GIHE-NHR1</strain>
    </source>
</reference>
<dbReference type="EMBL" id="JAAVJL010000001">
    <property type="protein sequence ID" value="NMF58618.1"/>
    <property type="molecule type" value="Genomic_DNA"/>
</dbReference>
<dbReference type="Proteomes" id="UP000738376">
    <property type="component" value="Unassembled WGS sequence"/>
</dbReference>
<evidence type="ECO:0000256" key="1">
    <source>
        <dbReference type="SAM" id="Coils"/>
    </source>
</evidence>
<keyword evidence="3" id="KW-1185">Reference proteome</keyword>
<accession>A0ABX1LTK2</accession>
<evidence type="ECO:0000313" key="2">
    <source>
        <dbReference type="EMBL" id="NMF58618.1"/>
    </source>
</evidence>
<organism evidence="2 3">
    <name type="scientific">Pseudanabaena yagii GIHE-NHR1</name>
    <dbReference type="NCBI Taxonomy" id="2722753"/>
    <lineage>
        <taxon>Bacteria</taxon>
        <taxon>Bacillati</taxon>
        <taxon>Cyanobacteriota</taxon>
        <taxon>Cyanophyceae</taxon>
        <taxon>Pseudanabaenales</taxon>
        <taxon>Pseudanabaenaceae</taxon>
        <taxon>Pseudanabaena</taxon>
        <taxon>Pseudanabaena yagii</taxon>
    </lineage>
</organism>
<keyword evidence="1" id="KW-0175">Coiled coil</keyword>
<name>A0ABX1LTK2_9CYAN</name>
<gene>
    <name evidence="2" type="ORF">HC246_11450</name>
</gene>
<proteinExistence type="predicted"/>
<protein>
    <submittedName>
        <fullName evidence="2">Uncharacterized protein</fullName>
    </submittedName>
</protein>
<evidence type="ECO:0000313" key="3">
    <source>
        <dbReference type="Proteomes" id="UP000738376"/>
    </source>
</evidence>
<feature type="coiled-coil region" evidence="1">
    <location>
        <begin position="129"/>
        <end position="163"/>
    </location>
</feature>